<dbReference type="AlphaFoldDB" id="A0A0D2MHP6"/>
<dbReference type="Proteomes" id="UP000054270">
    <property type="component" value="Unassembled WGS sequence"/>
</dbReference>
<organism evidence="1 2">
    <name type="scientific">Hypholoma sublateritium (strain FD-334 SS-4)</name>
    <dbReference type="NCBI Taxonomy" id="945553"/>
    <lineage>
        <taxon>Eukaryota</taxon>
        <taxon>Fungi</taxon>
        <taxon>Dikarya</taxon>
        <taxon>Basidiomycota</taxon>
        <taxon>Agaricomycotina</taxon>
        <taxon>Agaricomycetes</taxon>
        <taxon>Agaricomycetidae</taxon>
        <taxon>Agaricales</taxon>
        <taxon>Agaricineae</taxon>
        <taxon>Strophariaceae</taxon>
        <taxon>Hypholoma</taxon>
    </lineage>
</organism>
<gene>
    <name evidence="1" type="ORF">HYPSUDRAFT_40335</name>
</gene>
<accession>A0A0D2MHP6</accession>
<name>A0A0D2MHP6_HYPSF</name>
<protein>
    <submittedName>
        <fullName evidence="1">Uncharacterized protein</fullName>
    </submittedName>
</protein>
<sequence>PDSHGARALDAPPRYAFSTRAYYPPIPLYLFRATVSRENSYKRIRCMSAWPSAREESKCV</sequence>
<proteinExistence type="predicted"/>
<feature type="non-terminal residue" evidence="1">
    <location>
        <position position="1"/>
    </location>
</feature>
<keyword evidence="2" id="KW-1185">Reference proteome</keyword>
<dbReference type="EMBL" id="KN817545">
    <property type="protein sequence ID" value="KJA23163.1"/>
    <property type="molecule type" value="Genomic_DNA"/>
</dbReference>
<evidence type="ECO:0000313" key="2">
    <source>
        <dbReference type="Proteomes" id="UP000054270"/>
    </source>
</evidence>
<evidence type="ECO:0000313" key="1">
    <source>
        <dbReference type="EMBL" id="KJA23163.1"/>
    </source>
</evidence>
<reference evidence="2" key="1">
    <citation type="submission" date="2014-04" db="EMBL/GenBank/DDBJ databases">
        <title>Evolutionary Origins and Diversification of the Mycorrhizal Mutualists.</title>
        <authorList>
            <consortium name="DOE Joint Genome Institute"/>
            <consortium name="Mycorrhizal Genomics Consortium"/>
            <person name="Kohler A."/>
            <person name="Kuo A."/>
            <person name="Nagy L.G."/>
            <person name="Floudas D."/>
            <person name="Copeland A."/>
            <person name="Barry K.W."/>
            <person name="Cichocki N."/>
            <person name="Veneault-Fourrey C."/>
            <person name="LaButti K."/>
            <person name="Lindquist E.A."/>
            <person name="Lipzen A."/>
            <person name="Lundell T."/>
            <person name="Morin E."/>
            <person name="Murat C."/>
            <person name="Riley R."/>
            <person name="Ohm R."/>
            <person name="Sun H."/>
            <person name="Tunlid A."/>
            <person name="Henrissat B."/>
            <person name="Grigoriev I.V."/>
            <person name="Hibbett D.S."/>
            <person name="Martin F."/>
        </authorList>
    </citation>
    <scope>NUCLEOTIDE SEQUENCE [LARGE SCALE GENOMIC DNA]</scope>
    <source>
        <strain evidence="2">FD-334 SS-4</strain>
    </source>
</reference>